<dbReference type="Pfam" id="PF13640">
    <property type="entry name" value="2OG-FeII_Oxy_3"/>
    <property type="match status" value="1"/>
</dbReference>
<dbReference type="Gene3D" id="2.60.120.620">
    <property type="entry name" value="q2cbj1_9rhob like domain"/>
    <property type="match status" value="1"/>
</dbReference>
<comment type="caution">
    <text evidence="2">The sequence shown here is derived from an EMBL/GenBank/DDBJ whole genome shotgun (WGS) entry which is preliminary data.</text>
</comment>
<gene>
    <name evidence="2" type="ORF">OQ497_11915</name>
</gene>
<name>A0ABT3QH82_9PROT</name>
<dbReference type="EMBL" id="JAPIUZ010000007">
    <property type="protein sequence ID" value="MCX2564655.1"/>
    <property type="molecule type" value="Genomic_DNA"/>
</dbReference>
<accession>A0ABT3QH82</accession>
<evidence type="ECO:0000259" key="1">
    <source>
        <dbReference type="Pfam" id="PF13640"/>
    </source>
</evidence>
<dbReference type="InterPro" id="IPR044862">
    <property type="entry name" value="Pro_4_hyd_alph_FE2OG_OXY"/>
</dbReference>
<evidence type="ECO:0000313" key="2">
    <source>
        <dbReference type="EMBL" id="MCX2564655.1"/>
    </source>
</evidence>
<dbReference type="Proteomes" id="UP001301152">
    <property type="component" value="Unassembled WGS sequence"/>
</dbReference>
<evidence type="ECO:0000313" key="3">
    <source>
        <dbReference type="Proteomes" id="UP001301152"/>
    </source>
</evidence>
<protein>
    <submittedName>
        <fullName evidence="2">2OG-Fe(II) oxygenase</fullName>
    </submittedName>
</protein>
<dbReference type="RefSeq" id="WP_173560185.1">
    <property type="nucleotide sequence ID" value="NZ_JAPIUZ010000007.1"/>
</dbReference>
<reference evidence="2 3" key="1">
    <citation type="submission" date="2022-11" db="EMBL/GenBank/DDBJ databases">
        <title>Genome sequencing of Acetobacter type strain.</title>
        <authorList>
            <person name="Heo J."/>
            <person name="Lee D."/>
            <person name="Han B.-H."/>
            <person name="Hong S.-B."/>
            <person name="Kwon S.-W."/>
        </authorList>
    </citation>
    <scope>NUCLEOTIDE SEQUENCE [LARGE SCALE GENOMIC DNA]</scope>
    <source>
        <strain evidence="2 3">KACC 21253</strain>
    </source>
</reference>
<proteinExistence type="predicted"/>
<feature type="domain" description="Prolyl 4-hydroxylase alpha subunit Fe(2+) 2OG dioxygenase" evidence="1">
    <location>
        <begin position="110"/>
        <end position="189"/>
    </location>
</feature>
<sequence length="218" mass="24561">MSASSNSVEPDYAALEKALVDTDPFPHIVVPHFIGKEDLARLFHAMPEISGGGSFPPSALRLSPPVASLVEQMQGQKLKQIIAKKLNLDLEDAPSMLTLRGWTREKDGRIHTDSLTKRVTILLYLNPAGEKWEKQDGCLRLLRSPHDIENYSQEIMPVDGTLVIFPNSAAAWHGHRQFVGQRYTIQLNYMTKDFRARAELCRHKISAFAKRFSKSHSN</sequence>
<keyword evidence="3" id="KW-1185">Reference proteome</keyword>
<organism evidence="2 3">
    <name type="scientific">Acetobacter thailandicus</name>
    <dbReference type="NCBI Taxonomy" id="1502842"/>
    <lineage>
        <taxon>Bacteria</taxon>
        <taxon>Pseudomonadati</taxon>
        <taxon>Pseudomonadota</taxon>
        <taxon>Alphaproteobacteria</taxon>
        <taxon>Acetobacterales</taxon>
        <taxon>Acetobacteraceae</taxon>
        <taxon>Acetobacter</taxon>
    </lineage>
</organism>